<dbReference type="Gene3D" id="2.40.30.170">
    <property type="match status" value="1"/>
</dbReference>
<dbReference type="InterPro" id="IPR058792">
    <property type="entry name" value="Beta-barrel_RND_2"/>
</dbReference>
<feature type="chain" id="PRO_5022128452" evidence="3">
    <location>
        <begin position="28"/>
        <end position="374"/>
    </location>
</feature>
<evidence type="ECO:0000259" key="6">
    <source>
        <dbReference type="Pfam" id="PF25989"/>
    </source>
</evidence>
<accession>A0A514BPB2</accession>
<dbReference type="GO" id="GO:1990281">
    <property type="term" value="C:efflux pump complex"/>
    <property type="evidence" value="ECO:0007669"/>
    <property type="project" value="TreeGrafter"/>
</dbReference>
<dbReference type="Pfam" id="PF25917">
    <property type="entry name" value="BSH_RND"/>
    <property type="match status" value="1"/>
</dbReference>
<dbReference type="KEGG" id="lyj:FKV23_03215"/>
<evidence type="ECO:0000256" key="2">
    <source>
        <dbReference type="SAM" id="MobiDB-lite"/>
    </source>
</evidence>
<dbReference type="InterPro" id="IPR058637">
    <property type="entry name" value="YknX-like_C"/>
</dbReference>
<feature type="domain" description="Multidrug resistance protein MdtA-like barrel-sandwich hybrid" evidence="4">
    <location>
        <begin position="70"/>
        <end position="191"/>
    </location>
</feature>
<dbReference type="NCBIfam" id="TIGR01730">
    <property type="entry name" value="RND_mfp"/>
    <property type="match status" value="1"/>
</dbReference>
<comment type="similarity">
    <text evidence="1">Belongs to the membrane fusion protein (MFP) (TC 8.A.1) family.</text>
</comment>
<dbReference type="OrthoDB" id="9783047at2"/>
<evidence type="ECO:0000256" key="1">
    <source>
        <dbReference type="ARBA" id="ARBA00009477"/>
    </source>
</evidence>
<dbReference type="InterPro" id="IPR058625">
    <property type="entry name" value="MdtA-like_BSH"/>
</dbReference>
<evidence type="ECO:0000313" key="7">
    <source>
        <dbReference type="EMBL" id="QDH69216.1"/>
    </source>
</evidence>
<protein>
    <submittedName>
        <fullName evidence="7">Efflux RND transporter periplasmic adaptor subunit</fullName>
    </submittedName>
</protein>
<evidence type="ECO:0000259" key="5">
    <source>
        <dbReference type="Pfam" id="PF25954"/>
    </source>
</evidence>
<dbReference type="Gene3D" id="1.10.287.470">
    <property type="entry name" value="Helix hairpin bin"/>
    <property type="match status" value="1"/>
</dbReference>
<dbReference type="Gene3D" id="2.40.50.100">
    <property type="match status" value="1"/>
</dbReference>
<organism evidence="7 8">
    <name type="scientific">Marilutibacter alkalisoli</name>
    <dbReference type="NCBI Taxonomy" id="2591633"/>
    <lineage>
        <taxon>Bacteria</taxon>
        <taxon>Pseudomonadati</taxon>
        <taxon>Pseudomonadota</taxon>
        <taxon>Gammaproteobacteria</taxon>
        <taxon>Lysobacterales</taxon>
        <taxon>Lysobacteraceae</taxon>
        <taxon>Marilutibacter</taxon>
    </lineage>
</organism>
<dbReference type="InterPro" id="IPR006143">
    <property type="entry name" value="RND_pump_MFP"/>
</dbReference>
<feature type="domain" description="CusB-like beta-barrel" evidence="5">
    <location>
        <begin position="201"/>
        <end position="276"/>
    </location>
</feature>
<dbReference type="Gene3D" id="2.40.420.20">
    <property type="match status" value="1"/>
</dbReference>
<sequence>MFPHRNAPAVRRLACLTGALLLVAGLAACSRGEQGGADAMPAIPVTTVELQMQSWSDTVQALGTVKAHESVTVTAKVSETVQRVHFESGQEVAAGAPLVTLSGDVQQAALTEALAAADEADRLYKRQDELARQQLIAASQYDAQRATRDAARARVQQIRAQLGDRVIRAPFSGVLGIRQVSPGALVTPGTPIATLDDTRRVYVDFPVPESHLAHLAVGQRLDGRTNAWPERGFEGVVSTIDARIDPATRAVTVRGDFDNADRALRPGMLLQVTLSRPERLAVVAPEISVVQVGNSSYVFRVTDEGTVERVDVSVGSRREGQVEIASGLEAGNRIVVDGTGKLRPGSRVREGALPDADAGPPGDRARQRVPSQQR</sequence>
<proteinExistence type="inferred from homology"/>
<dbReference type="Pfam" id="PF25954">
    <property type="entry name" value="Beta-barrel_RND_2"/>
    <property type="match status" value="1"/>
</dbReference>
<dbReference type="PANTHER" id="PTHR30469">
    <property type="entry name" value="MULTIDRUG RESISTANCE PROTEIN MDTA"/>
    <property type="match status" value="1"/>
</dbReference>
<name>A0A514BPB2_9GAMM</name>
<keyword evidence="3" id="KW-0732">Signal</keyword>
<gene>
    <name evidence="7" type="ORF">FKV23_03215</name>
</gene>
<evidence type="ECO:0000259" key="4">
    <source>
        <dbReference type="Pfam" id="PF25917"/>
    </source>
</evidence>
<feature type="region of interest" description="Disordered" evidence="2">
    <location>
        <begin position="337"/>
        <end position="374"/>
    </location>
</feature>
<dbReference type="AlphaFoldDB" id="A0A514BPB2"/>
<evidence type="ECO:0000256" key="3">
    <source>
        <dbReference type="SAM" id="SignalP"/>
    </source>
</evidence>
<dbReference type="EMBL" id="CP041242">
    <property type="protein sequence ID" value="QDH69216.1"/>
    <property type="molecule type" value="Genomic_DNA"/>
</dbReference>
<feature type="domain" description="YknX-like C-terminal permuted SH3-like" evidence="6">
    <location>
        <begin position="283"/>
        <end position="349"/>
    </location>
</feature>
<dbReference type="RefSeq" id="WP_141622558.1">
    <property type="nucleotide sequence ID" value="NZ_CP041242.1"/>
</dbReference>
<dbReference type="Pfam" id="PF25989">
    <property type="entry name" value="YknX_C"/>
    <property type="match status" value="1"/>
</dbReference>
<dbReference type="SUPFAM" id="SSF111369">
    <property type="entry name" value="HlyD-like secretion proteins"/>
    <property type="match status" value="1"/>
</dbReference>
<feature type="signal peptide" evidence="3">
    <location>
        <begin position="1"/>
        <end position="27"/>
    </location>
</feature>
<dbReference type="PROSITE" id="PS51257">
    <property type="entry name" value="PROKAR_LIPOPROTEIN"/>
    <property type="match status" value="1"/>
</dbReference>
<dbReference type="PANTHER" id="PTHR30469:SF16">
    <property type="entry name" value="HAE1 FAMILY EFFLUX PUMP MFP COMPONENT"/>
    <property type="match status" value="1"/>
</dbReference>
<dbReference type="Proteomes" id="UP000317199">
    <property type="component" value="Chromosome"/>
</dbReference>
<dbReference type="FunFam" id="2.40.30.170:FF:000010">
    <property type="entry name" value="Efflux RND transporter periplasmic adaptor subunit"/>
    <property type="match status" value="1"/>
</dbReference>
<keyword evidence="8" id="KW-1185">Reference proteome</keyword>
<reference evidence="7 8" key="1">
    <citation type="submission" date="2019-06" db="EMBL/GenBank/DDBJ databases">
        <title>Lysobacter alkalisoli sp. nov. isolated from saline-alkali soil.</title>
        <authorList>
            <person name="Sun J.-Q."/>
            <person name="Xu L."/>
        </authorList>
    </citation>
    <scope>NUCLEOTIDE SEQUENCE [LARGE SCALE GENOMIC DNA]</scope>
    <source>
        <strain evidence="7 8">SJ-36</strain>
    </source>
</reference>
<dbReference type="GO" id="GO:0015562">
    <property type="term" value="F:efflux transmembrane transporter activity"/>
    <property type="evidence" value="ECO:0007669"/>
    <property type="project" value="TreeGrafter"/>
</dbReference>
<evidence type="ECO:0000313" key="8">
    <source>
        <dbReference type="Proteomes" id="UP000317199"/>
    </source>
</evidence>